<dbReference type="eggNOG" id="COG0687">
    <property type="taxonomic scope" value="Bacteria"/>
</dbReference>
<accession>Q1M4T6</accession>
<dbReference type="PANTHER" id="PTHR30006">
    <property type="entry name" value="THIAMINE-BINDING PERIPLASMIC PROTEIN-RELATED"/>
    <property type="match status" value="1"/>
</dbReference>
<gene>
    <name evidence="3" type="ordered locus">pRL120172</name>
</gene>
<geneLocation type="plasmid" evidence="4">
    <name>pRL12</name>
</geneLocation>
<name>Q1M4T6_RHIJ3</name>
<dbReference type="EMBL" id="AM236086">
    <property type="protein sequence ID" value="CAK11885.1"/>
    <property type="molecule type" value="Genomic_DNA"/>
</dbReference>
<evidence type="ECO:0000313" key="4">
    <source>
        <dbReference type="Proteomes" id="UP000006575"/>
    </source>
</evidence>
<keyword evidence="1" id="KW-0732">Signal</keyword>
<dbReference type="GO" id="GO:0030976">
    <property type="term" value="F:thiamine pyrophosphate binding"/>
    <property type="evidence" value="ECO:0007669"/>
    <property type="project" value="TreeGrafter"/>
</dbReference>
<dbReference type="GO" id="GO:0030975">
    <property type="term" value="F:thiamine binding"/>
    <property type="evidence" value="ECO:0007669"/>
    <property type="project" value="TreeGrafter"/>
</dbReference>
<evidence type="ECO:0000313" key="3">
    <source>
        <dbReference type="EMBL" id="CAK11885.1"/>
    </source>
</evidence>
<dbReference type="SUPFAM" id="SSF53850">
    <property type="entry name" value="Periplasmic binding protein-like II"/>
    <property type="match status" value="1"/>
</dbReference>
<dbReference type="InterPro" id="IPR006311">
    <property type="entry name" value="TAT_signal"/>
</dbReference>
<organism evidence="3 4">
    <name type="scientific">Rhizobium johnstonii (strain DSM 114642 / LMG 32736 / 3841)</name>
    <name type="common">Rhizobium leguminosarum bv. viciae</name>
    <dbReference type="NCBI Taxonomy" id="216596"/>
    <lineage>
        <taxon>Bacteria</taxon>
        <taxon>Pseudomonadati</taxon>
        <taxon>Pseudomonadota</taxon>
        <taxon>Alphaproteobacteria</taxon>
        <taxon>Hyphomicrobiales</taxon>
        <taxon>Rhizobiaceae</taxon>
        <taxon>Rhizobium/Agrobacterium group</taxon>
        <taxon>Rhizobium</taxon>
        <taxon>Rhizobium johnstonii</taxon>
    </lineage>
</organism>
<dbReference type="CDD" id="cd13589">
    <property type="entry name" value="PBP2_polyamine_RpCGA009"/>
    <property type="match status" value="1"/>
</dbReference>
<dbReference type="KEGG" id="rle:pRL120172"/>
<dbReference type="GO" id="GO:0030288">
    <property type="term" value="C:outer membrane-bounded periplasmic space"/>
    <property type="evidence" value="ECO:0007669"/>
    <property type="project" value="TreeGrafter"/>
</dbReference>
<dbReference type="Gene3D" id="3.40.190.10">
    <property type="entry name" value="Periplasmic binding protein-like II"/>
    <property type="match status" value="2"/>
</dbReference>
<dbReference type="InterPro" id="IPR006059">
    <property type="entry name" value="SBP"/>
</dbReference>
<reference evidence="3 4" key="1">
    <citation type="journal article" date="2006" name="Genome Biol.">
        <title>The genome of Rhizobium leguminosarum has recognizable core and accessory components.</title>
        <authorList>
            <person name="Young J.W."/>
            <person name="Crossman L.C."/>
            <person name="Johnston A.W.B."/>
            <person name="Thomson N.R."/>
            <person name="Ghazoui Z.F."/>
            <person name="Hull K.H."/>
            <person name="Wexler M."/>
            <person name="Curson A.R.J."/>
            <person name="Todd J.D."/>
            <person name="Poole P.S."/>
            <person name="Mauchline T.H."/>
            <person name="East A.K."/>
            <person name="Quail M.A."/>
            <person name="Churcher C."/>
            <person name="Arrowsmith C."/>
            <person name="Cherevach A."/>
            <person name="Chillingworth T."/>
            <person name="Clarke K."/>
            <person name="Cronin A."/>
            <person name="Davis P."/>
            <person name="Fraser A."/>
            <person name="Hance Z."/>
            <person name="Hauser H."/>
            <person name="Jagels K."/>
            <person name="Moule S."/>
            <person name="Mungall K."/>
            <person name="Norbertczak H."/>
            <person name="Rabbinowitsch E."/>
            <person name="Sanders M."/>
            <person name="Simmonds M."/>
            <person name="Whitehead S."/>
            <person name="Parkhill J."/>
        </authorList>
    </citation>
    <scope>NUCLEOTIDE SEQUENCE [LARGE SCALE GENOMIC DNA]</scope>
    <source>
        <strain evidence="4">DSM 114642 / LMG 32736 / 3841</strain>
    </source>
</reference>
<keyword evidence="2" id="KW-0574">Periplasm</keyword>
<dbReference type="PANTHER" id="PTHR30006:SF2">
    <property type="entry name" value="ABC TRANSPORTER SUBSTRATE-BINDING PROTEIN"/>
    <property type="match status" value="1"/>
</dbReference>
<keyword evidence="4" id="KW-1185">Reference proteome</keyword>
<protein>
    <submittedName>
        <fullName evidence="3">Substrate-binding component of ABC transporter</fullName>
    </submittedName>
</protein>
<dbReference type="PROSITE" id="PS51318">
    <property type="entry name" value="TAT"/>
    <property type="match status" value="1"/>
</dbReference>
<dbReference type="Pfam" id="PF13416">
    <property type="entry name" value="SBP_bac_8"/>
    <property type="match status" value="1"/>
</dbReference>
<sequence>MRRSGKPPAQRSRIATKGNWKMMDLTRRQTLAGMGAFAAAGLMGLPARAQSKTLIVPTLGGVWEQYWRSTVAPEFTKQSGAAVTLDVGNGRVFGANLRAAGVAKPPYSIVMTNEVFASGLRKEGFFEKLDLTKLSNYADLYPLAKKTDGWGAIGAVSPIGIGYRTDLVKTPPKSWKDLWTNPEFKGKIGLYNFANSAGKMELLLFSRIFGKDQYDVDAGFAALEKLGSVIQVDFNLSTGLASGEIVVAPFDFGEIARLKAQGLPVDCIVPEEGMFMFDQTINILANGPEKELAYQYANFLLSPDVQTMMMRQFFISPTNSKVMVPADLKASVPVSGADMDKILTWDWNFVNEKQGELAERWAKTIK</sequence>
<dbReference type="GO" id="GO:0015888">
    <property type="term" value="P:thiamine transport"/>
    <property type="evidence" value="ECO:0007669"/>
    <property type="project" value="TreeGrafter"/>
</dbReference>
<dbReference type="EnsemblBacteria" id="CAK11885">
    <property type="protein sequence ID" value="CAK11885"/>
    <property type="gene ID" value="pRL120172"/>
</dbReference>
<proteinExistence type="predicted"/>
<dbReference type="Proteomes" id="UP000006575">
    <property type="component" value="Plasmid pRL12"/>
</dbReference>
<dbReference type="AlphaFoldDB" id="Q1M4T6"/>
<evidence type="ECO:0000256" key="1">
    <source>
        <dbReference type="ARBA" id="ARBA00022729"/>
    </source>
</evidence>
<dbReference type="HOGENOM" id="CLU_026974_4_1_5"/>
<evidence type="ECO:0000256" key="2">
    <source>
        <dbReference type="ARBA" id="ARBA00022764"/>
    </source>
</evidence>